<gene>
    <name evidence="2" type="ORF">C8J55DRAFT_494195</name>
</gene>
<reference evidence="2" key="1">
    <citation type="submission" date="2022-08" db="EMBL/GenBank/DDBJ databases">
        <authorList>
            <consortium name="DOE Joint Genome Institute"/>
            <person name="Min B."/>
            <person name="Riley R."/>
            <person name="Sierra-Patev S."/>
            <person name="Naranjo-Ortiz M."/>
            <person name="Looney B."/>
            <person name="Konkel Z."/>
            <person name="Slot J.C."/>
            <person name="Sakamoto Y."/>
            <person name="Steenwyk J.L."/>
            <person name="Rokas A."/>
            <person name="Carro J."/>
            <person name="Camarero S."/>
            <person name="Ferreira P."/>
            <person name="Molpeceres G."/>
            <person name="Ruiz-Duenas F.J."/>
            <person name="Serrano A."/>
            <person name="Henrissat B."/>
            <person name="Drula E."/>
            <person name="Hughes K.W."/>
            <person name="Mata J.L."/>
            <person name="Ishikawa N.K."/>
            <person name="Vargas-Isla R."/>
            <person name="Ushijima S."/>
            <person name="Smith C.A."/>
            <person name="Ahrendt S."/>
            <person name="Andreopoulos W."/>
            <person name="He G."/>
            <person name="Labutti K."/>
            <person name="Lipzen A."/>
            <person name="Ng V."/>
            <person name="Sandor L."/>
            <person name="Barry K."/>
            <person name="Martinez A.T."/>
            <person name="Xiao Y."/>
            <person name="Gibbons J.G."/>
            <person name="Terashima K."/>
            <person name="Hibbett D.S."/>
            <person name="Grigoriev I.V."/>
        </authorList>
    </citation>
    <scope>NUCLEOTIDE SEQUENCE</scope>
    <source>
        <strain evidence="2">Sp2 HRB7682 ss15</strain>
    </source>
</reference>
<evidence type="ECO:0000313" key="2">
    <source>
        <dbReference type="EMBL" id="KAJ4463888.1"/>
    </source>
</evidence>
<comment type="caution">
    <text evidence="2">The sequence shown here is derived from an EMBL/GenBank/DDBJ whole genome shotgun (WGS) entry which is preliminary data.</text>
</comment>
<feature type="compositionally biased region" description="Polar residues" evidence="1">
    <location>
        <begin position="42"/>
        <end position="60"/>
    </location>
</feature>
<name>A0A9W8ZQ66_9AGAR</name>
<evidence type="ECO:0000256" key="1">
    <source>
        <dbReference type="SAM" id="MobiDB-lite"/>
    </source>
</evidence>
<protein>
    <submittedName>
        <fullName evidence="2">Uncharacterized protein</fullName>
    </submittedName>
</protein>
<feature type="compositionally biased region" description="Acidic residues" evidence="1">
    <location>
        <begin position="125"/>
        <end position="138"/>
    </location>
</feature>
<accession>A0A9W8ZQ66</accession>
<proteinExistence type="predicted"/>
<organism evidence="2 3">
    <name type="scientific">Lentinula lateritia</name>
    <dbReference type="NCBI Taxonomy" id="40482"/>
    <lineage>
        <taxon>Eukaryota</taxon>
        <taxon>Fungi</taxon>
        <taxon>Dikarya</taxon>
        <taxon>Basidiomycota</taxon>
        <taxon>Agaricomycotina</taxon>
        <taxon>Agaricomycetes</taxon>
        <taxon>Agaricomycetidae</taxon>
        <taxon>Agaricales</taxon>
        <taxon>Marasmiineae</taxon>
        <taxon>Omphalotaceae</taxon>
        <taxon>Lentinula</taxon>
    </lineage>
</organism>
<feature type="region of interest" description="Disordered" evidence="1">
    <location>
        <begin position="1"/>
        <end position="79"/>
    </location>
</feature>
<feature type="region of interest" description="Disordered" evidence="1">
    <location>
        <begin position="125"/>
        <end position="148"/>
    </location>
</feature>
<dbReference type="AlphaFoldDB" id="A0A9W8ZQ66"/>
<dbReference type="Proteomes" id="UP001150238">
    <property type="component" value="Unassembled WGS sequence"/>
</dbReference>
<sequence>MGRPPSNKQAEIPPTSPTPSLIPSLNDEKTAEELPPPATPIPHSQPSDGTIATQVSSAAYSSGGEEPPSPLNSLQSAFGQLKDTEMADEDLEKVTEVESTVEEGPIVCSADGGIIGEVLRDDGLEDDEEETDEEDVLSGDEALPAERDDMDVDLAPSSLSPSEILSSLSRFNIIVEPVYHLAVCTECAIPVRLEHMYTHQKTKHFKGLNLPPELSFPSRSSLYSLLATLGADQPFEIPVGPIPRIQGVQIVQGLKCTLSGCIGEVLVPCHPLSANRRDRRFVEISPTSNSTSISSRLIEKAAETCSLLEHEQVFTIASNEREKNAVFAQSRWDEVLNGVNLSLLMATLSSSKRDAFASFKRLKVIAREYYKEVTEKLPTLPVLTRRYILSSNTSNLKYQPFRRPQEMKTVLEDSDRAAQFIAFLIVHIETPVDGFPIPLHPEVKTHLETLSLSLSDKSTSDSDLSILHLYYRSSSFAPRYEHSTVQMSTTPSHHSTHDLHTVLNAAAHCHTHVLNVVSDSDLNAVHNKLYAVLHSDLSTVYNELVIVLDSELVIVLHSELNTVYNELVIISDSELNTVHNELVIISDSELNTVHNELVIISRSELNVVIHSELVVIVVNSELDAVHSELNVVVDSELVVIVVDSELDVVIDKLKVILYVNVSEILRTEF</sequence>
<evidence type="ECO:0000313" key="3">
    <source>
        <dbReference type="Proteomes" id="UP001150238"/>
    </source>
</evidence>
<dbReference type="EMBL" id="JANVFS010000065">
    <property type="protein sequence ID" value="KAJ4463888.1"/>
    <property type="molecule type" value="Genomic_DNA"/>
</dbReference>
<reference evidence="2" key="2">
    <citation type="journal article" date="2023" name="Proc. Natl. Acad. Sci. U.S.A.">
        <title>A global phylogenomic analysis of the shiitake genus Lentinula.</title>
        <authorList>
            <person name="Sierra-Patev S."/>
            <person name="Min B."/>
            <person name="Naranjo-Ortiz M."/>
            <person name="Looney B."/>
            <person name="Konkel Z."/>
            <person name="Slot J.C."/>
            <person name="Sakamoto Y."/>
            <person name="Steenwyk J.L."/>
            <person name="Rokas A."/>
            <person name="Carro J."/>
            <person name="Camarero S."/>
            <person name="Ferreira P."/>
            <person name="Molpeceres G."/>
            <person name="Ruiz-Duenas F.J."/>
            <person name="Serrano A."/>
            <person name="Henrissat B."/>
            <person name="Drula E."/>
            <person name="Hughes K.W."/>
            <person name="Mata J.L."/>
            <person name="Ishikawa N.K."/>
            <person name="Vargas-Isla R."/>
            <person name="Ushijima S."/>
            <person name="Smith C.A."/>
            <person name="Donoghue J."/>
            <person name="Ahrendt S."/>
            <person name="Andreopoulos W."/>
            <person name="He G."/>
            <person name="LaButti K."/>
            <person name="Lipzen A."/>
            <person name="Ng V."/>
            <person name="Riley R."/>
            <person name="Sandor L."/>
            <person name="Barry K."/>
            <person name="Martinez A.T."/>
            <person name="Xiao Y."/>
            <person name="Gibbons J.G."/>
            <person name="Terashima K."/>
            <person name="Grigoriev I.V."/>
            <person name="Hibbett D."/>
        </authorList>
    </citation>
    <scope>NUCLEOTIDE SEQUENCE</scope>
    <source>
        <strain evidence="2">Sp2 HRB7682 ss15</strain>
    </source>
</reference>